<dbReference type="OrthoDB" id="9961026at2"/>
<dbReference type="Proteomes" id="UP001156856">
    <property type="component" value="Unassembled WGS sequence"/>
</dbReference>
<comment type="caution">
    <text evidence="1">The sequence shown here is derived from an EMBL/GenBank/DDBJ whole genome shotgun (WGS) entry which is preliminary data.</text>
</comment>
<evidence type="ECO:0000313" key="2">
    <source>
        <dbReference type="EMBL" id="GLS67398.1"/>
    </source>
</evidence>
<organism evidence="1 3">
    <name type="scientific">Methylobacterium oxalidis</name>
    <dbReference type="NCBI Taxonomy" id="944322"/>
    <lineage>
        <taxon>Bacteria</taxon>
        <taxon>Pseudomonadati</taxon>
        <taxon>Pseudomonadota</taxon>
        <taxon>Alphaproteobacteria</taxon>
        <taxon>Hyphomicrobiales</taxon>
        <taxon>Methylobacteriaceae</taxon>
        <taxon>Methylobacterium</taxon>
    </lineage>
</organism>
<protein>
    <submittedName>
        <fullName evidence="1">Uncharacterized protein</fullName>
    </submittedName>
</protein>
<gene>
    <name evidence="2" type="ORF">GCM10007888_57820</name>
    <name evidence="1" type="ORF">MOX02_11770</name>
</gene>
<keyword evidence="4" id="KW-1185">Reference proteome</keyword>
<dbReference type="EMBL" id="BJZU01000017">
    <property type="protein sequence ID" value="GEP03139.1"/>
    <property type="molecule type" value="Genomic_DNA"/>
</dbReference>
<dbReference type="RefSeq" id="WP_147024866.1">
    <property type="nucleotide sequence ID" value="NZ_BJZU01000017.1"/>
</dbReference>
<dbReference type="EMBL" id="BSPK01000112">
    <property type="protein sequence ID" value="GLS67398.1"/>
    <property type="molecule type" value="Genomic_DNA"/>
</dbReference>
<reference evidence="4" key="2">
    <citation type="journal article" date="2019" name="Int. J. Syst. Evol. Microbiol.">
        <title>The Global Catalogue of Microorganisms (GCM) 10K type strain sequencing project: providing services to taxonomists for standard genome sequencing and annotation.</title>
        <authorList>
            <consortium name="The Broad Institute Genomics Platform"/>
            <consortium name="The Broad Institute Genome Sequencing Center for Infectious Disease"/>
            <person name="Wu L."/>
            <person name="Ma J."/>
        </authorList>
    </citation>
    <scope>NUCLEOTIDE SEQUENCE [LARGE SCALE GENOMIC DNA]</scope>
    <source>
        <strain evidence="4">NBRC 107715</strain>
    </source>
</reference>
<evidence type="ECO:0000313" key="4">
    <source>
        <dbReference type="Proteomes" id="UP001156856"/>
    </source>
</evidence>
<reference evidence="1 3" key="3">
    <citation type="submission" date="2019-07" db="EMBL/GenBank/DDBJ databases">
        <title>Whole genome shotgun sequence of Methylobacterium oxalidis NBRC 107715.</title>
        <authorList>
            <person name="Hosoyama A."/>
            <person name="Uohara A."/>
            <person name="Ohji S."/>
            <person name="Ichikawa N."/>
        </authorList>
    </citation>
    <scope>NUCLEOTIDE SEQUENCE [LARGE SCALE GENOMIC DNA]</scope>
    <source>
        <strain evidence="1 3">NBRC 107715</strain>
    </source>
</reference>
<reference evidence="2" key="4">
    <citation type="submission" date="2023-01" db="EMBL/GenBank/DDBJ databases">
        <title>Draft genome sequence of Methylobacterium oxalidis strain NBRC 107715.</title>
        <authorList>
            <person name="Sun Q."/>
            <person name="Mori K."/>
        </authorList>
    </citation>
    <scope>NUCLEOTIDE SEQUENCE</scope>
    <source>
        <strain evidence="2">NBRC 107715</strain>
    </source>
</reference>
<dbReference type="AlphaFoldDB" id="A0A512IZU2"/>
<proteinExistence type="predicted"/>
<reference evidence="2" key="1">
    <citation type="journal article" date="2014" name="Int. J. Syst. Evol. Microbiol.">
        <title>Complete genome of a new Firmicutes species belonging to the dominant human colonic microbiota ('Ruminococcus bicirculans') reveals two chromosomes and a selective capacity to utilize plant glucans.</title>
        <authorList>
            <consortium name="NISC Comparative Sequencing Program"/>
            <person name="Wegmann U."/>
            <person name="Louis P."/>
            <person name="Goesmann A."/>
            <person name="Henrissat B."/>
            <person name="Duncan S.H."/>
            <person name="Flint H.J."/>
        </authorList>
    </citation>
    <scope>NUCLEOTIDE SEQUENCE</scope>
    <source>
        <strain evidence="2">NBRC 107715</strain>
    </source>
</reference>
<name>A0A512IZU2_9HYPH</name>
<evidence type="ECO:0000313" key="3">
    <source>
        <dbReference type="Proteomes" id="UP000321960"/>
    </source>
</evidence>
<accession>A0A512IZU2</accession>
<evidence type="ECO:0000313" key="1">
    <source>
        <dbReference type="EMBL" id="GEP03139.1"/>
    </source>
</evidence>
<sequence length="67" mass="7125">MPERYTSNGDAPASAAARAAARCLEAREAIGQIGDPTVQTLFDLLLLQIGRNLAEEIQGDSRIALVD</sequence>
<dbReference type="Proteomes" id="UP000321960">
    <property type="component" value="Unassembled WGS sequence"/>
</dbReference>